<comment type="similarity">
    <text evidence="2">Belongs to the ammonia transporter channel (TC 1.A.11.2) family.</text>
</comment>
<reference evidence="10 11" key="1">
    <citation type="submission" date="2021-04" db="EMBL/GenBank/DDBJ databases">
        <authorList>
            <person name="Bliznina A."/>
        </authorList>
    </citation>
    <scope>NUCLEOTIDE SEQUENCE [LARGE SCALE GENOMIC DNA]</scope>
</reference>
<name>A0ABN7SP04_OIKDI</name>
<evidence type="ECO:0000256" key="5">
    <source>
        <dbReference type="ARBA" id="ARBA00022989"/>
    </source>
</evidence>
<feature type="transmembrane region" description="Helical" evidence="8">
    <location>
        <begin position="139"/>
        <end position="160"/>
    </location>
</feature>
<feature type="transmembrane region" description="Helical" evidence="8">
    <location>
        <begin position="36"/>
        <end position="54"/>
    </location>
</feature>
<evidence type="ECO:0000259" key="9">
    <source>
        <dbReference type="Pfam" id="PF00909"/>
    </source>
</evidence>
<feature type="transmembrane region" description="Helical" evidence="8">
    <location>
        <begin position="337"/>
        <end position="360"/>
    </location>
</feature>
<protein>
    <submittedName>
        <fullName evidence="10">Oidioi.mRNA.OKI2018_I69.XSR.g16007.t1.cds</fullName>
    </submittedName>
</protein>
<feature type="transmembrane region" description="Helical" evidence="8">
    <location>
        <begin position="96"/>
        <end position="118"/>
    </location>
</feature>
<evidence type="ECO:0000313" key="10">
    <source>
        <dbReference type="EMBL" id="CAG5098822.1"/>
    </source>
</evidence>
<dbReference type="Proteomes" id="UP001158576">
    <property type="component" value="Chromosome XSR"/>
</dbReference>
<feature type="transmembrane region" description="Helical" evidence="8">
    <location>
        <begin position="214"/>
        <end position="235"/>
    </location>
</feature>
<feature type="transmembrane region" description="Helical" evidence="8">
    <location>
        <begin position="271"/>
        <end position="293"/>
    </location>
</feature>
<evidence type="ECO:0000256" key="6">
    <source>
        <dbReference type="ARBA" id="ARBA00023136"/>
    </source>
</evidence>
<accession>A0ABN7SP04</accession>
<feature type="transmembrane region" description="Helical" evidence="8">
    <location>
        <begin position="12"/>
        <end position="31"/>
    </location>
</feature>
<keyword evidence="6 8" id="KW-0472">Membrane</keyword>
<gene>
    <name evidence="10" type="ORF">OKIOD_LOCUS7565</name>
</gene>
<evidence type="ECO:0000256" key="3">
    <source>
        <dbReference type="ARBA" id="ARBA00022448"/>
    </source>
</evidence>
<proteinExistence type="inferred from homology"/>
<dbReference type="PROSITE" id="PS01219">
    <property type="entry name" value="AMMONIUM_TRANSP"/>
    <property type="match status" value="1"/>
</dbReference>
<evidence type="ECO:0000256" key="1">
    <source>
        <dbReference type="ARBA" id="ARBA00004141"/>
    </source>
</evidence>
<feature type="transmembrane region" description="Helical" evidence="8">
    <location>
        <begin position="180"/>
        <end position="202"/>
    </location>
</feature>
<comment type="subcellular location">
    <subcellularLocation>
        <location evidence="1">Membrane</location>
        <topology evidence="1">Multi-pass membrane protein</topology>
    </subcellularLocation>
</comment>
<keyword evidence="5 8" id="KW-1133">Transmembrane helix</keyword>
<feature type="domain" description="Ammonium transporter AmtB-like" evidence="9">
    <location>
        <begin position="10"/>
        <end position="385"/>
    </location>
</feature>
<feature type="transmembrane region" description="Helical" evidence="8">
    <location>
        <begin position="241"/>
        <end position="259"/>
    </location>
</feature>
<keyword evidence="7" id="KW-0924">Ammonia transport</keyword>
<organism evidence="10 11">
    <name type="scientific">Oikopleura dioica</name>
    <name type="common">Tunicate</name>
    <dbReference type="NCBI Taxonomy" id="34765"/>
    <lineage>
        <taxon>Eukaryota</taxon>
        <taxon>Metazoa</taxon>
        <taxon>Chordata</taxon>
        <taxon>Tunicata</taxon>
        <taxon>Appendicularia</taxon>
        <taxon>Copelata</taxon>
        <taxon>Oikopleuridae</taxon>
        <taxon>Oikopleura</taxon>
    </lineage>
</organism>
<evidence type="ECO:0000256" key="4">
    <source>
        <dbReference type="ARBA" id="ARBA00022692"/>
    </source>
</evidence>
<dbReference type="PANTHER" id="PTHR11730:SF6">
    <property type="entry name" value="AMMONIUM TRANSPORTER"/>
    <property type="match status" value="1"/>
</dbReference>
<dbReference type="SUPFAM" id="SSF111352">
    <property type="entry name" value="Ammonium transporter"/>
    <property type="match status" value="1"/>
</dbReference>
<dbReference type="PANTHER" id="PTHR11730">
    <property type="entry name" value="AMMONIUM TRANSPORTER"/>
    <property type="match status" value="1"/>
</dbReference>
<keyword evidence="3" id="KW-0813">Transport</keyword>
<evidence type="ECO:0000313" key="11">
    <source>
        <dbReference type="Proteomes" id="UP001158576"/>
    </source>
</evidence>
<dbReference type="EMBL" id="OU015569">
    <property type="protein sequence ID" value="CAG5098822.1"/>
    <property type="molecule type" value="Genomic_DNA"/>
</dbReference>
<keyword evidence="11" id="KW-1185">Reference proteome</keyword>
<sequence>MSDDYDSFHANWFFQFVFAATASTIVSGAVAERTQFGSYLIYSTIITGFVYPVVSHWCWSGTGWLTASEISSFKYLSLSCETGTMEYGDPIGFKDFAGSAIVHCTGGIAALMGAIFIGPRIGKFSEEGNRRVSNDIPGHSVPIASLGAFILFLGFLAFNGGSVLQIVNADGTSLDDHGEALAISVVNTIIGGAAGSIFALGLNILVPMIKGERYYWSLLVCINGGLAGMVSMCAACNELNTGAAFGIGATAGMTIDVLLQFGIDDPLDAFAVHYGGGVCGILLSPLFAAYGIAASANCAEQREEFPLKWEICGLDLPVNEDAFKCDYSAYKQFTWNLVGLIAITLWSGIVAGVTFAILYFMDVLRVDMDIEVRGLDIKKHGEPGYPTAAYGHGWDIEGETNPATGASSGGDHGRRDIKTLAGAGFQDTVASDGLIALAIGYRRNHYKNPSFATEETPPSSHQAESK</sequence>
<evidence type="ECO:0000256" key="7">
    <source>
        <dbReference type="ARBA" id="ARBA00023177"/>
    </source>
</evidence>
<dbReference type="Pfam" id="PF00909">
    <property type="entry name" value="Ammonium_transp"/>
    <property type="match status" value="1"/>
</dbReference>
<evidence type="ECO:0000256" key="2">
    <source>
        <dbReference type="ARBA" id="ARBA00005887"/>
    </source>
</evidence>
<dbReference type="InterPro" id="IPR018047">
    <property type="entry name" value="Ammonium_transpt_CS"/>
</dbReference>
<keyword evidence="4 8" id="KW-0812">Transmembrane</keyword>
<dbReference type="Gene3D" id="1.10.3430.10">
    <property type="entry name" value="Ammonium transporter AmtB like domains"/>
    <property type="match status" value="1"/>
</dbReference>
<evidence type="ECO:0000256" key="8">
    <source>
        <dbReference type="SAM" id="Phobius"/>
    </source>
</evidence>
<dbReference type="InterPro" id="IPR024041">
    <property type="entry name" value="NH4_transpt_AmtB-like_dom"/>
</dbReference>
<dbReference type="InterPro" id="IPR029020">
    <property type="entry name" value="Ammonium/urea_transptr"/>
</dbReference>